<evidence type="ECO:0000256" key="1">
    <source>
        <dbReference type="SAM" id="MobiDB-lite"/>
    </source>
</evidence>
<feature type="region of interest" description="Disordered" evidence="1">
    <location>
        <begin position="1"/>
        <end position="50"/>
    </location>
</feature>
<accession>A0A8T2T2K2</accession>
<feature type="compositionally biased region" description="Low complexity" evidence="1">
    <location>
        <begin position="36"/>
        <end position="50"/>
    </location>
</feature>
<keyword evidence="3" id="KW-1185">Reference proteome</keyword>
<dbReference type="AlphaFoldDB" id="A0A8T2T2K2"/>
<feature type="compositionally biased region" description="Low complexity" evidence="1">
    <location>
        <begin position="8"/>
        <end position="19"/>
    </location>
</feature>
<reference evidence="2" key="1">
    <citation type="submission" date="2021-08" db="EMBL/GenBank/DDBJ databases">
        <title>WGS assembly of Ceratopteris richardii.</title>
        <authorList>
            <person name="Marchant D.B."/>
            <person name="Chen G."/>
            <person name="Jenkins J."/>
            <person name="Shu S."/>
            <person name="Leebens-Mack J."/>
            <person name="Grimwood J."/>
            <person name="Schmutz J."/>
            <person name="Soltis P."/>
            <person name="Soltis D."/>
            <person name="Chen Z.-H."/>
        </authorList>
    </citation>
    <scope>NUCLEOTIDE SEQUENCE</scope>
    <source>
        <strain evidence="2">Whitten #5841</strain>
        <tissue evidence="2">Leaf</tissue>
    </source>
</reference>
<proteinExistence type="predicted"/>
<sequence length="152" mass="15938">MATSVCTSSSGSIIDASGSKPVASKPGRKASLPADSETSTLSSSSTSASEIEFRGSIAATSSSNSIRSLFSESGSVSSEELDVGFMWHEGAEENLDGSASVCSTPRAAEFRNVGECSDCPPAPRKRKPHFSRTRANSHYSFLPVLDFDSLFS</sequence>
<gene>
    <name evidence="2" type="ORF">KP509_15G039400</name>
</gene>
<evidence type="ECO:0000313" key="2">
    <source>
        <dbReference type="EMBL" id="KAH7404705.1"/>
    </source>
</evidence>
<dbReference type="Proteomes" id="UP000825935">
    <property type="component" value="Chromosome 15"/>
</dbReference>
<name>A0A8T2T2K2_CERRI</name>
<evidence type="ECO:0000313" key="3">
    <source>
        <dbReference type="Proteomes" id="UP000825935"/>
    </source>
</evidence>
<comment type="caution">
    <text evidence="2">The sequence shown here is derived from an EMBL/GenBank/DDBJ whole genome shotgun (WGS) entry which is preliminary data.</text>
</comment>
<dbReference type="EMBL" id="CM035420">
    <property type="protein sequence ID" value="KAH7404705.1"/>
    <property type="molecule type" value="Genomic_DNA"/>
</dbReference>
<protein>
    <submittedName>
        <fullName evidence="2">Uncharacterized protein</fullName>
    </submittedName>
</protein>
<organism evidence="2 3">
    <name type="scientific">Ceratopteris richardii</name>
    <name type="common">Triangle waterfern</name>
    <dbReference type="NCBI Taxonomy" id="49495"/>
    <lineage>
        <taxon>Eukaryota</taxon>
        <taxon>Viridiplantae</taxon>
        <taxon>Streptophyta</taxon>
        <taxon>Embryophyta</taxon>
        <taxon>Tracheophyta</taxon>
        <taxon>Polypodiopsida</taxon>
        <taxon>Polypodiidae</taxon>
        <taxon>Polypodiales</taxon>
        <taxon>Pteridineae</taxon>
        <taxon>Pteridaceae</taxon>
        <taxon>Parkerioideae</taxon>
        <taxon>Ceratopteris</taxon>
    </lineage>
</organism>